<feature type="compositionally biased region" description="Polar residues" evidence="1">
    <location>
        <begin position="1"/>
        <end position="11"/>
    </location>
</feature>
<feature type="compositionally biased region" description="Pro residues" evidence="1">
    <location>
        <begin position="27"/>
        <end position="39"/>
    </location>
</feature>
<proteinExistence type="predicted"/>
<gene>
    <name evidence="3" type="ORF">EM848_09165</name>
    <name evidence="2" type="ORF">EMO90_06420</name>
</gene>
<feature type="compositionally biased region" description="Low complexity" evidence="1">
    <location>
        <begin position="13"/>
        <end position="26"/>
    </location>
</feature>
<reference evidence="4 5" key="1">
    <citation type="journal article" date="2019" name="Syst. Appl. Microbiol.">
        <title>Characterization of Bifidobacterium species in feaces of the Egyptian fruit bat: Description of B. vespertilionis sp. nov. and B. rousetti sp. nov.</title>
        <authorList>
            <person name="Modesto M."/>
            <person name="Satti M."/>
            <person name="Watanabe K."/>
            <person name="Puglisi E."/>
            <person name="Morelli L."/>
            <person name="Huang C.-H."/>
            <person name="Liou J.-S."/>
            <person name="Miyashita M."/>
            <person name="Tamura T."/>
            <person name="Saito S."/>
            <person name="Mori K."/>
            <person name="Huang L."/>
            <person name="Sciavilla P."/>
            <person name="Sandri C."/>
            <person name="Spiezio C."/>
            <person name="Vitali F."/>
            <person name="Cavalieri D."/>
            <person name="Perpetuini G."/>
            <person name="Tofalo R."/>
            <person name="Bonetti A."/>
            <person name="Arita M."/>
            <person name="Mattarelli P."/>
        </authorList>
    </citation>
    <scope>NUCLEOTIDE SEQUENCE [LARGE SCALE GENOMIC DNA]</scope>
    <source>
        <strain evidence="2 5">RST16</strain>
        <strain evidence="3 4">RST8</strain>
    </source>
</reference>
<name>A0A5J5DZT4_9BIFI</name>
<feature type="region of interest" description="Disordered" evidence="1">
    <location>
        <begin position="1"/>
        <end position="56"/>
    </location>
</feature>
<evidence type="ECO:0000313" key="5">
    <source>
        <dbReference type="Proteomes" id="UP000374630"/>
    </source>
</evidence>
<evidence type="ECO:0000313" key="3">
    <source>
        <dbReference type="EMBL" id="KAA8822272.1"/>
    </source>
</evidence>
<feature type="region of interest" description="Disordered" evidence="1">
    <location>
        <begin position="97"/>
        <end position="136"/>
    </location>
</feature>
<keyword evidence="5" id="KW-1185">Reference proteome</keyword>
<evidence type="ECO:0008006" key="6">
    <source>
        <dbReference type="Google" id="ProtNLM"/>
    </source>
</evidence>
<feature type="compositionally biased region" description="Polar residues" evidence="1">
    <location>
        <begin position="97"/>
        <end position="107"/>
    </location>
</feature>
<evidence type="ECO:0000256" key="1">
    <source>
        <dbReference type="SAM" id="MobiDB-lite"/>
    </source>
</evidence>
<sequence>MKPTRTQSRCRMTSPATPATPVADPAPANPASPHQPGPAIPTVDSAKRLSFTNESGERIDYEARVRLISVPRSDSDRRPVGRMSVTSFVRLFAGPEQSVSAQPNASEQVVAGQPAASDRSAESAPASAPAPAADPSRPIMVLFNGGPIVASTALLLSGIAPKRAAFNEDLDAPLRDSFRLEDSPSSLLADCDLLVMDAIGCGYGRYEPDVDVESKYSAGEDARQFAEAAAAWMVLEGRESSPLYILGESYGTVRAPLMAKAMLDLAETQISPAGVILMGNTTNIQEMHDRPRSVAAAACSLPLMAAAAWYHGKSGLDAKDWRDAVDQARAYAYGPYLNALFAGSRLPGPQRATVAHELERYTGVKASHWLRNHLAISKTRFRSLLLEDEGKVLGVYDARYAAPESPAFPVDPSSTRVTPVLAACSHLFYNDLLGVDRAIPRIEAPGDVWSAWDWSVGGPADGVVGGAKKSPFDEFDYAAPLEFCLNQIAGFRLMVANGCYDTITTVGASDALIASMNAPDGSIVQHIYPAGHMTYSDRESAIALNHDLAAFVARPFVAQA</sequence>
<accession>A0A5J5DZT4</accession>
<dbReference type="Proteomes" id="UP000374630">
    <property type="component" value="Unassembled WGS sequence"/>
</dbReference>
<dbReference type="EMBL" id="RZOA01000019">
    <property type="protein sequence ID" value="KAA8822272.1"/>
    <property type="molecule type" value="Genomic_DNA"/>
</dbReference>
<evidence type="ECO:0000313" key="2">
    <source>
        <dbReference type="EMBL" id="KAA8820803.1"/>
    </source>
</evidence>
<dbReference type="AlphaFoldDB" id="A0A5J5DZT4"/>
<dbReference type="SUPFAM" id="SSF53474">
    <property type="entry name" value="alpha/beta-Hydrolases"/>
    <property type="match status" value="1"/>
</dbReference>
<dbReference type="Gene3D" id="3.40.50.1820">
    <property type="entry name" value="alpha/beta hydrolase"/>
    <property type="match status" value="1"/>
</dbReference>
<dbReference type="Proteomes" id="UP000345527">
    <property type="component" value="Unassembled WGS sequence"/>
</dbReference>
<feature type="compositionally biased region" description="Low complexity" evidence="1">
    <location>
        <begin position="114"/>
        <end position="136"/>
    </location>
</feature>
<dbReference type="EMBL" id="RZNZ01000007">
    <property type="protein sequence ID" value="KAA8820803.1"/>
    <property type="molecule type" value="Genomic_DNA"/>
</dbReference>
<evidence type="ECO:0000313" key="4">
    <source>
        <dbReference type="Proteomes" id="UP000345527"/>
    </source>
</evidence>
<protein>
    <recommendedName>
        <fullName evidence="6">Peptidase S10</fullName>
    </recommendedName>
</protein>
<organism evidence="3 4">
    <name type="scientific">Bifidobacterium vespertilionis</name>
    <dbReference type="NCBI Taxonomy" id="2562524"/>
    <lineage>
        <taxon>Bacteria</taxon>
        <taxon>Bacillati</taxon>
        <taxon>Actinomycetota</taxon>
        <taxon>Actinomycetes</taxon>
        <taxon>Bifidobacteriales</taxon>
        <taxon>Bifidobacteriaceae</taxon>
        <taxon>Bifidobacterium</taxon>
    </lineage>
</organism>
<dbReference type="InterPro" id="IPR029058">
    <property type="entry name" value="AB_hydrolase_fold"/>
</dbReference>
<dbReference type="OrthoDB" id="9770107at2"/>
<comment type="caution">
    <text evidence="3">The sequence shown here is derived from an EMBL/GenBank/DDBJ whole genome shotgun (WGS) entry which is preliminary data.</text>
</comment>